<dbReference type="KEGG" id="iag:Igag_0525"/>
<dbReference type="HOGENOM" id="CLU_015706_0_0_2"/>
<dbReference type="STRING" id="583356.Igag_0525"/>
<evidence type="ECO:0000256" key="1">
    <source>
        <dbReference type="SAM" id="Phobius"/>
    </source>
</evidence>
<dbReference type="BioCyc" id="IAGG583356:GHAH-527-MONOMER"/>
<organism evidence="2 3">
    <name type="scientific">Ignisphaera aggregans (strain DSM 17230 / JCM 13409 / AQ1.S1)</name>
    <dbReference type="NCBI Taxonomy" id="583356"/>
    <lineage>
        <taxon>Archaea</taxon>
        <taxon>Thermoproteota</taxon>
        <taxon>Thermoprotei</taxon>
        <taxon>Desulfurococcales</taxon>
        <taxon>Desulfurococcaceae</taxon>
        <taxon>Ignisphaera</taxon>
    </lineage>
</organism>
<evidence type="ECO:0000313" key="3">
    <source>
        <dbReference type="Proteomes" id="UP000001304"/>
    </source>
</evidence>
<keyword evidence="1" id="KW-1133">Transmembrane helix</keyword>
<proteinExistence type="predicted"/>
<keyword evidence="1" id="KW-0812">Transmembrane</keyword>
<dbReference type="InterPro" id="IPR019198">
    <property type="entry name" value="Beta_propeller_containing"/>
</dbReference>
<feature type="transmembrane region" description="Helical" evidence="1">
    <location>
        <begin position="7"/>
        <end position="28"/>
    </location>
</feature>
<dbReference type="Pfam" id="PF09826">
    <property type="entry name" value="Beta_propel"/>
    <property type="match status" value="1"/>
</dbReference>
<dbReference type="EMBL" id="CP002098">
    <property type="protein sequence ID" value="ADM27361.1"/>
    <property type="molecule type" value="Genomic_DNA"/>
</dbReference>
<dbReference type="AlphaFoldDB" id="E0SS11"/>
<accession>E0SS11</accession>
<reference evidence="2 3" key="1">
    <citation type="journal article" date="2010" name="Stand. Genomic Sci.">
        <title>Complete genome sequence of Ignisphaera aggregans type strain (AQ1.S1).</title>
        <authorList>
            <person name="Goker M."/>
            <person name="Held B."/>
            <person name="Lapidus A."/>
            <person name="Nolan M."/>
            <person name="Spring S."/>
            <person name="Yasawong M."/>
            <person name="Lucas S."/>
            <person name="Glavina Del Rio T."/>
            <person name="Tice H."/>
            <person name="Cheng J.F."/>
            <person name="Goodwin L."/>
            <person name="Tapia R."/>
            <person name="Pitluck S."/>
            <person name="Liolios K."/>
            <person name="Ivanova N."/>
            <person name="Mavromatis K."/>
            <person name="Mikhailova N."/>
            <person name="Pati A."/>
            <person name="Chen A."/>
            <person name="Palaniappan K."/>
            <person name="Brambilla E."/>
            <person name="Land M."/>
            <person name="Hauser L."/>
            <person name="Chang Y.J."/>
            <person name="Jeffries C.D."/>
            <person name="Brettin T."/>
            <person name="Detter J.C."/>
            <person name="Han C."/>
            <person name="Rohde M."/>
            <person name="Sikorski J."/>
            <person name="Woyke T."/>
            <person name="Bristow J."/>
            <person name="Eisen J.A."/>
            <person name="Markowitz V."/>
            <person name="Hugenholtz P."/>
            <person name="Kyrpides N.C."/>
            <person name="Klenk H.P."/>
        </authorList>
    </citation>
    <scope>NUCLEOTIDE SEQUENCE [LARGE SCALE GENOMIC DNA]</scope>
    <source>
        <strain evidence="3">DSM 17230 / JCM 13409 / AQ1.S1</strain>
    </source>
</reference>
<sequence>MSKSFYYTLGIIALILGIITPITLRIYYPTPEKTITILQTTILPTPTTVTIDQGITRTITTEITVTSTPSPSMQIESCSIGQGAIATSTPYTIARKSEVLLEPLEGVQTFNNYDELISFLSRASNILNTYIPYGLPVLFAADVRVVPLSLPAPLPASAKVSGEVGSSRVSSTNIQVEGVDELDIVKTNGRIIAVASSNKVFIADVAGKRVASVIDIGNENIRGLFLVDNRLVVIAETSVVRPMAIALDVSRQMVIPSGISNTSILIYSIDDMYSPELLSKYSITGYVLSARAINSYVYIVTQLSLSRDQIIIPLVNGVPIPVKSIGIVDPLPNYYTNIMAINIESLNASTYSFLTGSSSWMYMSLERLYIAKGESYDIPRAYIEFFKIAIKYLPEDIAKEIGKALDEGNITRCYELFTKYVSSLDSEKRTELIKSLERELESIRFSQLTKFYVFNVDGIKIEYRGSFSVPGVLLDQFAMEELDGYFIVATTSTNMSIKMNIYEEPIITQVAKEAIVIECSRDICVTRTLTPSVAKEEKTRSGQINIYVYMAPVGETRNNVYTIRLKDLSIAGRLEGLAQGERIYAARLIKNTFFLVTFRQIDPLFAIDLTDPEQPKVLGYLKIPGFSEYLHPIDRDRLLGIGVENNGLKISLFDISDPTKMYVVSEIKIPDSWSPVFGDHHAFTIDPDYKTFYIPISWYYGGSGIIAIGYGGDMLKLKKILDHEDAVRVIYIGNETFTISPSSIKIFDTETLEEIGIIVLQ</sequence>
<protein>
    <submittedName>
        <fullName evidence="2">Beta propeller domain</fullName>
    </submittedName>
</protein>
<dbReference type="SUPFAM" id="SSF69322">
    <property type="entry name" value="Tricorn protease domain 2"/>
    <property type="match status" value="1"/>
</dbReference>
<keyword evidence="1" id="KW-0472">Membrane</keyword>
<name>E0SS11_IGNAA</name>
<keyword evidence="3" id="KW-1185">Reference proteome</keyword>
<evidence type="ECO:0000313" key="2">
    <source>
        <dbReference type="EMBL" id="ADM27361.1"/>
    </source>
</evidence>
<dbReference type="Proteomes" id="UP000001304">
    <property type="component" value="Chromosome"/>
</dbReference>
<gene>
    <name evidence="2" type="ordered locus">Igag_0525</name>
</gene>